<evidence type="ECO:0000313" key="1">
    <source>
        <dbReference type="EMBL" id="JAH60306.1"/>
    </source>
</evidence>
<reference evidence="1" key="1">
    <citation type="submission" date="2014-11" db="EMBL/GenBank/DDBJ databases">
        <authorList>
            <person name="Amaro Gonzalez C."/>
        </authorList>
    </citation>
    <scope>NUCLEOTIDE SEQUENCE</scope>
</reference>
<dbReference type="AlphaFoldDB" id="A0A0E9U3D9"/>
<organism evidence="1">
    <name type="scientific">Anguilla anguilla</name>
    <name type="common">European freshwater eel</name>
    <name type="synonym">Muraena anguilla</name>
    <dbReference type="NCBI Taxonomy" id="7936"/>
    <lineage>
        <taxon>Eukaryota</taxon>
        <taxon>Metazoa</taxon>
        <taxon>Chordata</taxon>
        <taxon>Craniata</taxon>
        <taxon>Vertebrata</taxon>
        <taxon>Euteleostomi</taxon>
        <taxon>Actinopterygii</taxon>
        <taxon>Neopterygii</taxon>
        <taxon>Teleostei</taxon>
        <taxon>Anguilliformes</taxon>
        <taxon>Anguillidae</taxon>
        <taxon>Anguilla</taxon>
    </lineage>
</organism>
<sequence length="47" mass="5257">MRDLNSLKEKDAGCKKVYIVLWFTSRIATVAIQRGLTVPGKKGHITI</sequence>
<name>A0A0E9U3D9_ANGAN</name>
<reference evidence="1" key="2">
    <citation type="journal article" date="2015" name="Fish Shellfish Immunol.">
        <title>Early steps in the European eel (Anguilla anguilla)-Vibrio vulnificus interaction in the gills: Role of the RtxA13 toxin.</title>
        <authorList>
            <person name="Callol A."/>
            <person name="Pajuelo D."/>
            <person name="Ebbesson L."/>
            <person name="Teles M."/>
            <person name="MacKenzie S."/>
            <person name="Amaro C."/>
        </authorList>
    </citation>
    <scope>NUCLEOTIDE SEQUENCE</scope>
</reference>
<protein>
    <submittedName>
        <fullName evidence="1">Uncharacterized protein</fullName>
    </submittedName>
</protein>
<accession>A0A0E9U3D9</accession>
<dbReference type="EMBL" id="GBXM01048271">
    <property type="protein sequence ID" value="JAH60306.1"/>
    <property type="molecule type" value="Transcribed_RNA"/>
</dbReference>
<proteinExistence type="predicted"/>